<protein>
    <submittedName>
        <fullName evidence="1">Uncharacterized protein</fullName>
    </submittedName>
</protein>
<evidence type="ECO:0000313" key="2">
    <source>
        <dbReference type="Proteomes" id="UP001143509"/>
    </source>
</evidence>
<name>A0ABQ5TEL9_9CAUL</name>
<accession>A0ABQ5TEL9</accession>
<sequence>MTATPFLIRRYCSCDLERICRCDLPRTLSGWTVGKLSRLRLAMREHGSLSTAAAEVGETLHRANVALDTMLGKTPTQALAALEAKASRDKYQAEQQATLQALSSPVVQEALAALRLAS</sequence>
<reference evidence="1" key="2">
    <citation type="submission" date="2023-01" db="EMBL/GenBank/DDBJ databases">
        <authorList>
            <person name="Sun Q."/>
            <person name="Evtushenko L."/>
        </authorList>
    </citation>
    <scope>NUCLEOTIDE SEQUENCE</scope>
    <source>
        <strain evidence="1">VKM B-1499</strain>
    </source>
</reference>
<dbReference type="RefSeq" id="WP_271165836.1">
    <property type="nucleotide sequence ID" value="NZ_BSFD01000010.1"/>
</dbReference>
<keyword evidence="2" id="KW-1185">Reference proteome</keyword>
<dbReference type="Proteomes" id="UP001143509">
    <property type="component" value="Unassembled WGS sequence"/>
</dbReference>
<gene>
    <name evidence="1" type="ORF">GCM10017620_26210</name>
</gene>
<evidence type="ECO:0000313" key="1">
    <source>
        <dbReference type="EMBL" id="GLK49648.1"/>
    </source>
</evidence>
<organism evidence="1 2">
    <name type="scientific">Brevundimonas intermedia</name>
    <dbReference type="NCBI Taxonomy" id="74315"/>
    <lineage>
        <taxon>Bacteria</taxon>
        <taxon>Pseudomonadati</taxon>
        <taxon>Pseudomonadota</taxon>
        <taxon>Alphaproteobacteria</taxon>
        <taxon>Caulobacterales</taxon>
        <taxon>Caulobacteraceae</taxon>
        <taxon>Brevundimonas</taxon>
    </lineage>
</organism>
<comment type="caution">
    <text evidence="1">The sequence shown here is derived from an EMBL/GenBank/DDBJ whole genome shotgun (WGS) entry which is preliminary data.</text>
</comment>
<dbReference type="EMBL" id="BSFD01000010">
    <property type="protein sequence ID" value="GLK49648.1"/>
    <property type="molecule type" value="Genomic_DNA"/>
</dbReference>
<proteinExistence type="predicted"/>
<reference evidence="1" key="1">
    <citation type="journal article" date="2014" name="Int. J. Syst. Evol. Microbiol.">
        <title>Complete genome of a new Firmicutes species belonging to the dominant human colonic microbiota ('Ruminococcus bicirculans') reveals two chromosomes and a selective capacity to utilize plant glucans.</title>
        <authorList>
            <consortium name="NISC Comparative Sequencing Program"/>
            <person name="Wegmann U."/>
            <person name="Louis P."/>
            <person name="Goesmann A."/>
            <person name="Henrissat B."/>
            <person name="Duncan S.H."/>
            <person name="Flint H.J."/>
        </authorList>
    </citation>
    <scope>NUCLEOTIDE SEQUENCE</scope>
    <source>
        <strain evidence="1">VKM B-1499</strain>
    </source>
</reference>